<evidence type="ECO:0000256" key="1">
    <source>
        <dbReference type="ARBA" id="ARBA00022679"/>
    </source>
</evidence>
<sequence>MNTLTTEHLKQAIARIQQAALEQQAFLCAADAQLGDGDLGVTFSRGWTQAREDSVNLDEDWGTALFTLSKSFQLACSSSFGTLMATAFMAAAKSCKGKKQLACNDIAPLLATAVTAMTQRGKGELGQKSVLDIVNALANELTSISTFDEMKHTARLSCQQTLNTFRPRPNLLGRARMFPEKSQGLDDPGMLAIKVLIDAL</sequence>
<dbReference type="KEGG" id="serq:CWC46_01480"/>
<dbReference type="Proteomes" id="UP000233778">
    <property type="component" value="Chromosome"/>
</dbReference>
<evidence type="ECO:0000313" key="7">
    <source>
        <dbReference type="Proteomes" id="UP000233778"/>
    </source>
</evidence>
<dbReference type="PANTHER" id="PTHR28629:SF4">
    <property type="entry name" value="TRIOKINASE_FMN CYCLASE"/>
    <property type="match status" value="1"/>
</dbReference>
<dbReference type="PANTHER" id="PTHR28629">
    <property type="entry name" value="TRIOKINASE/FMN CYCLASE"/>
    <property type="match status" value="1"/>
</dbReference>
<feature type="domain" description="DhaL" evidence="3">
    <location>
        <begin position="7"/>
        <end position="200"/>
    </location>
</feature>
<evidence type="ECO:0000256" key="2">
    <source>
        <dbReference type="ARBA" id="ARBA00022777"/>
    </source>
</evidence>
<dbReference type="STRING" id="104623.Ser39006_00659"/>
<dbReference type="Pfam" id="PF02734">
    <property type="entry name" value="Dak2"/>
    <property type="match status" value="1"/>
</dbReference>
<evidence type="ECO:0000313" key="5">
    <source>
        <dbReference type="EMBL" id="AUH06690.1"/>
    </source>
</evidence>
<accession>A0A2I5TCR4</accession>
<dbReference type="InterPro" id="IPR050861">
    <property type="entry name" value="Dihydroxyacetone_Kinase"/>
</dbReference>
<dbReference type="EMBL" id="CP025084">
    <property type="protein sequence ID" value="AUH06690.1"/>
    <property type="molecule type" value="Genomic_DNA"/>
</dbReference>
<dbReference type="GO" id="GO:0019563">
    <property type="term" value="P:glycerol catabolic process"/>
    <property type="evidence" value="ECO:0007669"/>
    <property type="project" value="TreeGrafter"/>
</dbReference>
<dbReference type="GO" id="GO:0005829">
    <property type="term" value="C:cytosol"/>
    <property type="evidence" value="ECO:0007669"/>
    <property type="project" value="TreeGrafter"/>
</dbReference>
<dbReference type="InterPro" id="IPR036117">
    <property type="entry name" value="DhaL_dom_sf"/>
</dbReference>
<dbReference type="GO" id="GO:0004371">
    <property type="term" value="F:glycerone kinase activity"/>
    <property type="evidence" value="ECO:0007669"/>
    <property type="project" value="InterPro"/>
</dbReference>
<evidence type="ECO:0000313" key="4">
    <source>
        <dbReference type="EMBL" id="AUH02368.1"/>
    </source>
</evidence>
<dbReference type="InterPro" id="IPR004007">
    <property type="entry name" value="DhaL_dom"/>
</dbReference>
<dbReference type="Gene3D" id="1.25.40.340">
    <property type="match status" value="1"/>
</dbReference>
<dbReference type="AlphaFoldDB" id="A0A2I5TCR4"/>
<name>A0A2I5TCR4_SERS3</name>
<proteinExistence type="predicted"/>
<keyword evidence="1" id="KW-0808">Transferase</keyword>
<dbReference type="Proteomes" id="UP000017700">
    <property type="component" value="Chromosome"/>
</dbReference>
<dbReference type="SMART" id="SM01120">
    <property type="entry name" value="Dak2"/>
    <property type="match status" value="1"/>
</dbReference>
<dbReference type="OrthoDB" id="9800291at2"/>
<dbReference type="PROSITE" id="PS51480">
    <property type="entry name" value="DHAL"/>
    <property type="match status" value="1"/>
</dbReference>
<evidence type="ECO:0000259" key="3">
    <source>
        <dbReference type="PROSITE" id="PS51480"/>
    </source>
</evidence>
<organism evidence="5 6">
    <name type="scientific">Serratia sp. (strain ATCC 39006)</name>
    <name type="common">Prodigiosinella confusarubida</name>
    <dbReference type="NCBI Taxonomy" id="104623"/>
    <lineage>
        <taxon>Bacteria</taxon>
        <taxon>Pseudomonadati</taxon>
        <taxon>Pseudomonadota</taxon>
        <taxon>Gammaproteobacteria</taxon>
        <taxon>Enterobacterales</taxon>
        <taxon>Pectobacteriaceae</taxon>
        <taxon>Prodigiosinella</taxon>
    </lineage>
</organism>
<reference evidence="5 6" key="1">
    <citation type="journal article" date="2013" name="Genome Announc.">
        <title>Draft genome sequence of Serratia sp. strain ATCC 39006, a model bacterium for analysis of the biosynthesis and regulation of prodigiosin, a carbapenem, and gas vesicles.</title>
        <authorList>
            <person name="Fineran P.C."/>
            <person name="Iglesias Cans M.C."/>
            <person name="Ramsay J.P."/>
            <person name="Wilf N.M."/>
            <person name="Cossyleon D."/>
            <person name="McNeil M.B."/>
            <person name="Williamson N.R."/>
            <person name="Monson R.E."/>
            <person name="Becher S.A."/>
            <person name="Stanton J.A."/>
            <person name="Brugger K."/>
            <person name="Brown S.D."/>
            <person name="Salmond G.P."/>
        </authorList>
    </citation>
    <scope>NUCLEOTIDE SEQUENCE [LARGE SCALE GENOMIC DNA]</scope>
    <source>
        <strain evidence="5">ATCC 39006</strain>
        <strain evidence="6">ATCC 39006 / SC 11482</strain>
    </source>
</reference>
<evidence type="ECO:0000313" key="6">
    <source>
        <dbReference type="Proteomes" id="UP000017700"/>
    </source>
</evidence>
<reference evidence="4 7" key="3">
    <citation type="submission" date="2017-11" db="EMBL/GenBank/DDBJ databases">
        <title>Complete genome sequence of Serratia sp. ATCC 39006 LacA.</title>
        <authorList>
            <person name="Hampton H.G."/>
            <person name="Jackson S.A."/>
            <person name="Jauregui R."/>
            <person name="Poulter G.T.M."/>
            <person name="Salmond G.P.C."/>
            <person name="Fineran P.C."/>
        </authorList>
    </citation>
    <scope>NUCLEOTIDE SEQUENCE [LARGE SCALE GENOMIC DNA]</scope>
    <source>
        <strain evidence="4 7">ATCC 39006</strain>
    </source>
</reference>
<dbReference type="SUPFAM" id="SSF101473">
    <property type="entry name" value="DhaL-like"/>
    <property type="match status" value="1"/>
</dbReference>
<dbReference type="EMBL" id="CP025085">
    <property type="protein sequence ID" value="AUH02368.1"/>
    <property type="molecule type" value="Genomic_DNA"/>
</dbReference>
<keyword evidence="6" id="KW-1185">Reference proteome</keyword>
<dbReference type="KEGG" id="sera:Ser39006_001480"/>
<keyword evidence="2" id="KW-0418">Kinase</keyword>
<reference evidence="5" key="4">
    <citation type="submission" date="2017-11" db="EMBL/GenBank/DDBJ databases">
        <title>Complete genome sequence of Serratia sp. ATCC 39006.</title>
        <authorList>
            <person name="Hampton H.G."/>
            <person name="Jackson S.A."/>
            <person name="Jauregui R."/>
            <person name="Poulter G.T.M."/>
            <person name="Salmond G.P.C."/>
            <person name="Fineran P.C."/>
        </authorList>
    </citation>
    <scope>NUCLEOTIDE SEQUENCE</scope>
    <source>
        <strain evidence="5">ATCC 39006</strain>
    </source>
</reference>
<protein>
    <submittedName>
        <fullName evidence="5">DAK2 domain-containing protein</fullName>
    </submittedName>
</protein>
<reference evidence="5" key="2">
    <citation type="submission" date="2013-09" db="EMBL/GenBank/DDBJ databases">
        <authorList>
            <person name="Wang G."/>
            <person name="Yang Y."/>
            <person name="Su Y."/>
        </authorList>
    </citation>
    <scope>NUCLEOTIDE SEQUENCE</scope>
    <source>
        <strain evidence="5">ATCC 39006</strain>
    </source>
</reference>
<gene>
    <name evidence="4" type="ORF">CWC46_01480</name>
    <name evidence="5" type="ORF">Ser39006_001480</name>
</gene>
<dbReference type="RefSeq" id="WP_021013934.1">
    <property type="nucleotide sequence ID" value="NZ_CP025084.1"/>
</dbReference>